<accession>A0ABM6RQR4</accession>
<proteinExistence type="predicted"/>
<name>A0ABM6RQR4_9FIRM</name>
<dbReference type="EMBL" id="CP019454">
    <property type="protein sequence ID" value="AUW93729.1"/>
    <property type="molecule type" value="Genomic_DNA"/>
</dbReference>
<evidence type="ECO:0008006" key="3">
    <source>
        <dbReference type="Google" id="ProtNLM"/>
    </source>
</evidence>
<evidence type="ECO:0000313" key="1">
    <source>
        <dbReference type="EMBL" id="AUW93729.1"/>
    </source>
</evidence>
<gene>
    <name evidence="1" type="ORF">BXT84_07050</name>
</gene>
<sequence>MSTPILPIDHRGLTREQTADLLRGLSDFIETYPHDAFVVTIDITPATTETAAPKTRRAPRKKS</sequence>
<reference evidence="1 2" key="1">
    <citation type="journal article" date="2019" name="Sci. Rep.">
        <title>Sulfobacillus thermotolerans: new insights into resistance and metabolic capacities of acidophilic chemolithotrophs.</title>
        <authorList>
            <person name="Panyushkina A.E."/>
            <person name="Babenko V.V."/>
            <person name="Nikitina A.S."/>
            <person name="Selezneva O.V."/>
            <person name="Tsaplina I.A."/>
            <person name="Letarova M.A."/>
            <person name="Kostryukova E.S."/>
            <person name="Letarov A.V."/>
        </authorList>
    </citation>
    <scope>NUCLEOTIDE SEQUENCE [LARGE SCALE GENOMIC DNA]</scope>
    <source>
        <strain evidence="1 2">Kr1</strain>
    </source>
</reference>
<keyword evidence="2" id="KW-1185">Reference proteome</keyword>
<organism evidence="1 2">
    <name type="scientific">Sulfobacillus thermotolerans</name>
    <dbReference type="NCBI Taxonomy" id="338644"/>
    <lineage>
        <taxon>Bacteria</taxon>
        <taxon>Bacillati</taxon>
        <taxon>Bacillota</taxon>
        <taxon>Clostridia</taxon>
        <taxon>Eubacteriales</taxon>
        <taxon>Clostridiales Family XVII. Incertae Sedis</taxon>
        <taxon>Sulfobacillus</taxon>
    </lineage>
</organism>
<protein>
    <recommendedName>
        <fullName evidence="3">4-oxalocrotonate tautomerase domain-containing protein</fullName>
    </recommendedName>
</protein>
<evidence type="ECO:0000313" key="2">
    <source>
        <dbReference type="Proteomes" id="UP000325292"/>
    </source>
</evidence>
<dbReference type="Proteomes" id="UP000325292">
    <property type="component" value="Chromosome"/>
</dbReference>
<dbReference type="RefSeq" id="WP_103377018.1">
    <property type="nucleotide sequence ID" value="NZ_CP133983.1"/>
</dbReference>